<keyword evidence="5" id="KW-1185">Reference proteome</keyword>
<feature type="domain" description="Bacterial virulence factor lipase N-terminal" evidence="2">
    <location>
        <begin position="59"/>
        <end position="250"/>
    </location>
</feature>
<dbReference type="Pfam" id="PF12262">
    <property type="entry name" value="Lipase_bact_N"/>
    <property type="match status" value="1"/>
</dbReference>
<organism evidence="4 5">
    <name type="scientific">Alishewanella longhuensis</name>
    <dbReference type="NCBI Taxonomy" id="1091037"/>
    <lineage>
        <taxon>Bacteria</taxon>
        <taxon>Pseudomonadati</taxon>
        <taxon>Pseudomonadota</taxon>
        <taxon>Gammaproteobacteria</taxon>
        <taxon>Alteromonadales</taxon>
        <taxon>Alteromonadaceae</taxon>
        <taxon>Alishewanella</taxon>
    </lineage>
</organism>
<evidence type="ECO:0000259" key="3">
    <source>
        <dbReference type="Pfam" id="PF12697"/>
    </source>
</evidence>
<dbReference type="InterPro" id="IPR000073">
    <property type="entry name" value="AB_hydrolase_1"/>
</dbReference>
<feature type="signal peptide" evidence="1">
    <location>
        <begin position="1"/>
        <end position="20"/>
    </location>
</feature>
<dbReference type="InterPro" id="IPR029058">
    <property type="entry name" value="AB_hydrolase_fold"/>
</dbReference>
<name>A0ABQ3KX06_9ALTE</name>
<evidence type="ECO:0000313" key="5">
    <source>
        <dbReference type="Proteomes" id="UP000659697"/>
    </source>
</evidence>
<dbReference type="Proteomes" id="UP000659697">
    <property type="component" value="Unassembled WGS sequence"/>
</dbReference>
<feature type="domain" description="AB hydrolase-1" evidence="3">
    <location>
        <begin position="421"/>
        <end position="597"/>
    </location>
</feature>
<reference evidence="5" key="1">
    <citation type="journal article" date="2019" name="Int. J. Syst. Evol. Microbiol.">
        <title>The Global Catalogue of Microorganisms (GCM) 10K type strain sequencing project: providing services to taxonomists for standard genome sequencing and annotation.</title>
        <authorList>
            <consortium name="The Broad Institute Genomics Platform"/>
            <consortium name="The Broad Institute Genome Sequencing Center for Infectious Disease"/>
            <person name="Wu L."/>
            <person name="Ma J."/>
        </authorList>
    </citation>
    <scope>NUCLEOTIDE SEQUENCE [LARGE SCALE GENOMIC DNA]</scope>
    <source>
        <strain evidence="5">CGMCC 1.7003</strain>
    </source>
</reference>
<sequence>MKKFALTPLFIGLLGLTACGGSNNDSTVSPQPAPRVNARVVFDPEVGKISLPNDVLFIGSKDGTLTPDDTGQVDYSQPHFAMGALDGWSTISPFKLQFEIASGVQLDKASTQFPGAVRLFQVALANQSNSAECPQLAVGAACQLIKELVVNRDFAIVTSERDISIVPLRPLQPGSSYLLSLSSALKDSRGFAVAESIAYSQVRHPPGVVALPPQQARIQALINSYERLLELSAGQRREDIIYTAAFSTQDPTVVLKTVQRLLVTDLETTQSPSLVVTTERGLVANHLYPNQQIGENASDPRFYAKLARVYRAQVKLPYYSALPSEQNPLAPLQQPWTARCDNSLIVAAQQNLPSQPVSDNDFVCHALSYGKLRDLGLDQTRHLTRYNDIPKINQLQTLQVQLTLPNQDYGITKPANGWPVVILQHGIGLQKEVWLQLAAKLAAQGYATVAIDLPLHGSRGFGELTATISNGGDPNNFLNPQHLLVSRDNLQQSIADTLGLRMALNFAQGVELDVNQVHYVGHSSGAIVGSAVVALANNPELPLQGPNQFLLRTASLLMPGAGLGDLVLDSDVFGPRNTASLLVGAYPELRQDFMSYVTQNGSCDPYDPANAAEYLNCAQMHVEDYLEQLEFSNINRLRQVNTLLDNFRFAARNVLNNVDPVNFAAPLLASNTPIYLAMISGSHDGTEPADEIFPSGNSDREAALERCRLNLTSCASPLSGAEALSQLLQSTAVKRAPATQLFNGPATARFIEGDHFSIVSPEASNRVTMELQQHLSSYIENNGTKLYVLHETVLKDQ</sequence>
<dbReference type="InterPro" id="IPR025920">
    <property type="entry name" value="Lipase_bact_N"/>
</dbReference>
<proteinExistence type="predicted"/>
<feature type="chain" id="PRO_5045873750" evidence="1">
    <location>
        <begin position="21"/>
        <end position="797"/>
    </location>
</feature>
<evidence type="ECO:0000313" key="4">
    <source>
        <dbReference type="EMBL" id="GHG63313.1"/>
    </source>
</evidence>
<evidence type="ECO:0000256" key="1">
    <source>
        <dbReference type="SAM" id="SignalP"/>
    </source>
</evidence>
<dbReference type="EMBL" id="BNAO01000002">
    <property type="protein sequence ID" value="GHG63313.1"/>
    <property type="molecule type" value="Genomic_DNA"/>
</dbReference>
<gene>
    <name evidence="4" type="ORF">GCM10010919_08900</name>
</gene>
<dbReference type="InterPro" id="IPR020009">
    <property type="entry name" value="VolA/Pla-1/cef"/>
</dbReference>
<dbReference type="SUPFAM" id="SSF53474">
    <property type="entry name" value="alpha/beta-Hydrolases"/>
    <property type="match status" value="1"/>
</dbReference>
<dbReference type="RefSeq" id="WP_189430665.1">
    <property type="nucleotide sequence ID" value="NZ_BNAO01000002.1"/>
</dbReference>
<dbReference type="Gene3D" id="3.40.50.1820">
    <property type="entry name" value="alpha/beta hydrolase"/>
    <property type="match status" value="1"/>
</dbReference>
<dbReference type="PROSITE" id="PS51257">
    <property type="entry name" value="PROKAR_LIPOPROTEIN"/>
    <property type="match status" value="1"/>
</dbReference>
<comment type="caution">
    <text evidence="4">The sequence shown here is derived from an EMBL/GenBank/DDBJ whole genome shotgun (WGS) entry which is preliminary data.</text>
</comment>
<evidence type="ECO:0000259" key="2">
    <source>
        <dbReference type="Pfam" id="PF12262"/>
    </source>
</evidence>
<dbReference type="Pfam" id="PF12697">
    <property type="entry name" value="Abhydrolase_6"/>
    <property type="match status" value="1"/>
</dbReference>
<protein>
    <submittedName>
        <fullName evidence="4">Lipase</fullName>
    </submittedName>
</protein>
<keyword evidence="1" id="KW-0732">Signal</keyword>
<dbReference type="NCBIfam" id="TIGR03502">
    <property type="entry name" value="lipase_Pla1_cef"/>
    <property type="match status" value="1"/>
</dbReference>
<accession>A0ABQ3KX06</accession>